<dbReference type="OrthoDB" id="9816289at2"/>
<dbReference type="Pfam" id="PF00293">
    <property type="entry name" value="NUDIX"/>
    <property type="match status" value="1"/>
</dbReference>
<dbReference type="InterPro" id="IPR015797">
    <property type="entry name" value="NUDIX_hydrolase-like_dom_sf"/>
</dbReference>
<evidence type="ECO:0000256" key="2">
    <source>
        <dbReference type="RuleBase" id="RU003476"/>
    </source>
</evidence>
<dbReference type="SUPFAM" id="SSF55811">
    <property type="entry name" value="Nudix"/>
    <property type="match status" value="1"/>
</dbReference>
<reference evidence="4 5" key="1">
    <citation type="submission" date="2016-10" db="EMBL/GenBank/DDBJ databases">
        <authorList>
            <person name="de Groot N.N."/>
        </authorList>
    </citation>
    <scope>NUCLEOTIDE SEQUENCE [LARGE SCALE GENOMIC DNA]</scope>
    <source>
        <strain evidence="4 5">DSM 24956</strain>
    </source>
</reference>
<dbReference type="GO" id="GO:0016787">
    <property type="term" value="F:hydrolase activity"/>
    <property type="evidence" value="ECO:0007669"/>
    <property type="project" value="UniProtKB-KW"/>
</dbReference>
<feature type="domain" description="Nudix hydrolase" evidence="3">
    <location>
        <begin position="67"/>
        <end position="193"/>
    </location>
</feature>
<evidence type="ECO:0000256" key="1">
    <source>
        <dbReference type="ARBA" id="ARBA00022801"/>
    </source>
</evidence>
<dbReference type="Proteomes" id="UP000199595">
    <property type="component" value="Unassembled WGS sequence"/>
</dbReference>
<dbReference type="PANTHER" id="PTHR43736">
    <property type="entry name" value="ADP-RIBOSE PYROPHOSPHATASE"/>
    <property type="match status" value="1"/>
</dbReference>
<dbReference type="InterPro" id="IPR000086">
    <property type="entry name" value="NUDIX_hydrolase_dom"/>
</dbReference>
<evidence type="ECO:0000313" key="4">
    <source>
        <dbReference type="EMBL" id="SDX15063.1"/>
    </source>
</evidence>
<evidence type="ECO:0000259" key="3">
    <source>
        <dbReference type="PROSITE" id="PS51462"/>
    </source>
</evidence>
<dbReference type="PANTHER" id="PTHR43736:SF1">
    <property type="entry name" value="DIHYDRONEOPTERIN TRIPHOSPHATE DIPHOSPHATASE"/>
    <property type="match status" value="1"/>
</dbReference>
<name>A0A1H2ZC28_9FLAO</name>
<dbReference type="PROSITE" id="PS00893">
    <property type="entry name" value="NUDIX_BOX"/>
    <property type="match status" value="1"/>
</dbReference>
<evidence type="ECO:0000313" key="5">
    <source>
        <dbReference type="Proteomes" id="UP000199595"/>
    </source>
</evidence>
<sequence length="193" mass="22448">MYKVFVNECPIILTDNKNFSTKLDKVLFNIKDIEILISKLFLNESKGICLVCSDLKKDFKLFKALFKKQKAAGGKVINAKNEVLFIYRMKKWDLPKGKLEKGETIKEAAIREVEEECGINGLTIKSKLPTTYHIFRRKGKTIFKITHWYLMTTEFIGDLTPQIDEEIEIAKFKNEVEVKEALLNTYENIKLLF</sequence>
<dbReference type="AlphaFoldDB" id="A0A1H2ZC28"/>
<dbReference type="STRING" id="762486.SAMN05444411_103208"/>
<dbReference type="InterPro" id="IPR020084">
    <property type="entry name" value="NUDIX_hydrolase_CS"/>
</dbReference>
<dbReference type="PRINTS" id="PR00502">
    <property type="entry name" value="NUDIXFAMILY"/>
</dbReference>
<dbReference type="InterPro" id="IPR020476">
    <property type="entry name" value="Nudix_hydrolase"/>
</dbReference>
<dbReference type="Gene3D" id="3.90.79.10">
    <property type="entry name" value="Nucleoside Triphosphate Pyrophosphohydrolase"/>
    <property type="match status" value="1"/>
</dbReference>
<dbReference type="PROSITE" id="PS51462">
    <property type="entry name" value="NUDIX"/>
    <property type="match status" value="1"/>
</dbReference>
<organism evidence="4 5">
    <name type="scientific">Lutibacter oricola</name>
    <dbReference type="NCBI Taxonomy" id="762486"/>
    <lineage>
        <taxon>Bacteria</taxon>
        <taxon>Pseudomonadati</taxon>
        <taxon>Bacteroidota</taxon>
        <taxon>Flavobacteriia</taxon>
        <taxon>Flavobacteriales</taxon>
        <taxon>Flavobacteriaceae</taxon>
        <taxon>Lutibacter</taxon>
    </lineage>
</organism>
<dbReference type="CDD" id="cd03673">
    <property type="entry name" value="NUDIX_Ap6A_hydrolase"/>
    <property type="match status" value="1"/>
</dbReference>
<keyword evidence="1 2" id="KW-0378">Hydrolase</keyword>
<dbReference type="RefSeq" id="WP_090122721.1">
    <property type="nucleotide sequence ID" value="NZ_FNNJ01000003.1"/>
</dbReference>
<keyword evidence="5" id="KW-1185">Reference proteome</keyword>
<dbReference type="EMBL" id="FNNJ01000003">
    <property type="protein sequence ID" value="SDX15063.1"/>
    <property type="molecule type" value="Genomic_DNA"/>
</dbReference>
<gene>
    <name evidence="4" type="ORF">SAMN05444411_103208</name>
</gene>
<protein>
    <submittedName>
        <fullName evidence="4">NUDIX domain-containing protein</fullName>
    </submittedName>
</protein>
<proteinExistence type="inferred from homology"/>
<comment type="similarity">
    <text evidence="2">Belongs to the Nudix hydrolase family.</text>
</comment>
<accession>A0A1H2ZC28</accession>